<evidence type="ECO:0000313" key="2">
    <source>
        <dbReference type="EnsemblMetazoa" id="GPPI038312-PA"/>
    </source>
</evidence>
<feature type="transmembrane region" description="Helical" evidence="1">
    <location>
        <begin position="30"/>
        <end position="48"/>
    </location>
</feature>
<evidence type="ECO:0000313" key="3">
    <source>
        <dbReference type="Proteomes" id="UP000092460"/>
    </source>
</evidence>
<accession>A0A1B0BRJ0</accession>
<keyword evidence="3" id="KW-1185">Reference proteome</keyword>
<keyword evidence="1" id="KW-1133">Transmembrane helix</keyword>
<reference evidence="2" key="2">
    <citation type="submission" date="2020-05" db="UniProtKB">
        <authorList>
            <consortium name="EnsemblMetazoa"/>
        </authorList>
    </citation>
    <scope>IDENTIFICATION</scope>
    <source>
        <strain evidence="2">IAEA</strain>
    </source>
</reference>
<sequence length="201" mass="21681">MVPTPLGFGNLSGLMSFNIQTASMTIRTPIGGLFIVFTTAISAVVKVFKAAKAALRMGRASPSFASHSSLMAIATAACSLADASSCLTNPRYQAIPNDQHSPGSFFAKLCHIMQERSYVMQLASKNFLNLLTSEYKLIEKRVLTKRTISLTSLINSESCKRTSGPIRCSSSSSQIRLRCSFIIDSGTAGVNNVFVEIRKSV</sequence>
<keyword evidence="1" id="KW-0472">Membrane</keyword>
<keyword evidence="1" id="KW-0812">Transmembrane</keyword>
<proteinExistence type="predicted"/>
<evidence type="ECO:0000256" key="1">
    <source>
        <dbReference type="SAM" id="Phobius"/>
    </source>
</evidence>
<dbReference type="Proteomes" id="UP000092460">
    <property type="component" value="Unassembled WGS sequence"/>
</dbReference>
<dbReference type="EnsemblMetazoa" id="GPPI038312-RA">
    <property type="protein sequence ID" value="GPPI038312-PA"/>
    <property type="gene ID" value="GPPI038312"/>
</dbReference>
<dbReference type="EMBL" id="JXJN01019120">
    <property type="status" value="NOT_ANNOTATED_CDS"/>
    <property type="molecule type" value="Genomic_DNA"/>
</dbReference>
<dbReference type="VEuPathDB" id="VectorBase:GPPI038312"/>
<organism evidence="2 3">
    <name type="scientific">Glossina palpalis gambiensis</name>
    <dbReference type="NCBI Taxonomy" id="67801"/>
    <lineage>
        <taxon>Eukaryota</taxon>
        <taxon>Metazoa</taxon>
        <taxon>Ecdysozoa</taxon>
        <taxon>Arthropoda</taxon>
        <taxon>Hexapoda</taxon>
        <taxon>Insecta</taxon>
        <taxon>Pterygota</taxon>
        <taxon>Neoptera</taxon>
        <taxon>Endopterygota</taxon>
        <taxon>Diptera</taxon>
        <taxon>Brachycera</taxon>
        <taxon>Muscomorpha</taxon>
        <taxon>Hippoboscoidea</taxon>
        <taxon>Glossinidae</taxon>
        <taxon>Glossina</taxon>
    </lineage>
</organism>
<protein>
    <submittedName>
        <fullName evidence="2">Uncharacterized protein</fullName>
    </submittedName>
</protein>
<reference evidence="3" key="1">
    <citation type="submission" date="2015-01" db="EMBL/GenBank/DDBJ databases">
        <authorList>
            <person name="Aksoy S."/>
            <person name="Warren W."/>
            <person name="Wilson R.K."/>
        </authorList>
    </citation>
    <scope>NUCLEOTIDE SEQUENCE [LARGE SCALE GENOMIC DNA]</scope>
    <source>
        <strain evidence="3">IAEA</strain>
    </source>
</reference>
<name>A0A1B0BRJ0_9MUSC</name>
<dbReference type="AlphaFoldDB" id="A0A1B0BRJ0"/>